<dbReference type="EMBL" id="FN653114">
    <property type="protein sequence ID" value="CBY25145.1"/>
    <property type="molecule type" value="Genomic_DNA"/>
</dbReference>
<dbReference type="AlphaFoldDB" id="E4XR69"/>
<dbReference type="OrthoDB" id="10467503at2759"/>
<dbReference type="Proteomes" id="UP000001307">
    <property type="component" value="Unassembled WGS sequence"/>
</dbReference>
<feature type="region of interest" description="Disordered" evidence="1">
    <location>
        <begin position="103"/>
        <end position="175"/>
    </location>
</feature>
<gene>
    <name evidence="2" type="ORF">GSOID_T00018188001</name>
</gene>
<feature type="compositionally biased region" description="Polar residues" evidence="1">
    <location>
        <begin position="112"/>
        <end position="121"/>
    </location>
</feature>
<keyword evidence="3" id="KW-1185">Reference proteome</keyword>
<proteinExistence type="predicted"/>
<feature type="compositionally biased region" description="Polar residues" evidence="1">
    <location>
        <begin position="268"/>
        <end position="284"/>
    </location>
</feature>
<protein>
    <submittedName>
        <fullName evidence="2">Uncharacterized protein</fullName>
    </submittedName>
</protein>
<name>E4XR69_OIKDI</name>
<feature type="region of interest" description="Disordered" evidence="1">
    <location>
        <begin position="242"/>
        <end position="307"/>
    </location>
</feature>
<evidence type="ECO:0000313" key="2">
    <source>
        <dbReference type="EMBL" id="CBY25145.1"/>
    </source>
</evidence>
<organism evidence="2">
    <name type="scientific">Oikopleura dioica</name>
    <name type="common">Tunicate</name>
    <dbReference type="NCBI Taxonomy" id="34765"/>
    <lineage>
        <taxon>Eukaryota</taxon>
        <taxon>Metazoa</taxon>
        <taxon>Chordata</taxon>
        <taxon>Tunicata</taxon>
        <taxon>Appendicularia</taxon>
        <taxon>Copelata</taxon>
        <taxon>Oikopleuridae</taxon>
        <taxon>Oikopleura</taxon>
    </lineage>
</organism>
<accession>E4XR69</accession>
<dbReference type="InParanoid" id="E4XR69"/>
<sequence length="307" mass="32102">MPHGPVIYQPGPVIRPAPPANFRPGGNFGGVDSRVVHLPNRRMYRIRNVPSSPMIPLNSPEQNQILNGVPMDQSIQVVQNLQTNPMIMTSQREALPSQNEPLNHVTIDGKNHNIQPSNGINSPGALVQSKLPQGAGGANAITQSPGISSHPPIASPTHQGSQSILPQSPSNEIPADDSEYLNELVSKFAPAPGQLSSHQDSEKAKQNILNFLLDTKPLSASPSSPLAESASTSLGDSNVNAAPLNNCFPGSSSENSLPVGGSSGVGAQRQNSASAINEDSSASVMGTDDAGVFKKPQPPPRQKATPT</sequence>
<evidence type="ECO:0000256" key="1">
    <source>
        <dbReference type="SAM" id="MobiDB-lite"/>
    </source>
</evidence>
<feature type="compositionally biased region" description="Polar residues" evidence="1">
    <location>
        <begin position="156"/>
        <end position="171"/>
    </location>
</feature>
<reference evidence="2" key="1">
    <citation type="journal article" date="2010" name="Science">
        <title>Plasticity of animal genome architecture unmasked by rapid evolution of a pelagic tunicate.</title>
        <authorList>
            <person name="Denoeud F."/>
            <person name="Henriet S."/>
            <person name="Mungpakdee S."/>
            <person name="Aury J.M."/>
            <person name="Da Silva C."/>
            <person name="Brinkmann H."/>
            <person name="Mikhaleva J."/>
            <person name="Olsen L.C."/>
            <person name="Jubin C."/>
            <person name="Canestro C."/>
            <person name="Bouquet J.M."/>
            <person name="Danks G."/>
            <person name="Poulain J."/>
            <person name="Campsteijn C."/>
            <person name="Adamski M."/>
            <person name="Cross I."/>
            <person name="Yadetie F."/>
            <person name="Muffato M."/>
            <person name="Louis A."/>
            <person name="Butcher S."/>
            <person name="Tsagkogeorga G."/>
            <person name="Konrad A."/>
            <person name="Singh S."/>
            <person name="Jensen M.F."/>
            <person name="Cong E.H."/>
            <person name="Eikeseth-Otteraa H."/>
            <person name="Noel B."/>
            <person name="Anthouard V."/>
            <person name="Porcel B.M."/>
            <person name="Kachouri-Lafond R."/>
            <person name="Nishino A."/>
            <person name="Ugolini M."/>
            <person name="Chourrout P."/>
            <person name="Nishida H."/>
            <person name="Aasland R."/>
            <person name="Huzurbazar S."/>
            <person name="Westhof E."/>
            <person name="Delsuc F."/>
            <person name="Lehrach H."/>
            <person name="Reinhardt R."/>
            <person name="Weissenbach J."/>
            <person name="Roy S.W."/>
            <person name="Artiguenave F."/>
            <person name="Postlethwait J.H."/>
            <person name="Manak J.R."/>
            <person name="Thompson E.M."/>
            <person name="Jaillon O."/>
            <person name="Du Pasquier L."/>
            <person name="Boudinot P."/>
            <person name="Liberles D.A."/>
            <person name="Volff J.N."/>
            <person name="Philippe H."/>
            <person name="Lenhard B."/>
            <person name="Roest Crollius H."/>
            <person name="Wincker P."/>
            <person name="Chourrout D."/>
        </authorList>
    </citation>
    <scope>NUCLEOTIDE SEQUENCE [LARGE SCALE GENOMIC DNA]</scope>
</reference>
<evidence type="ECO:0000313" key="3">
    <source>
        <dbReference type="Proteomes" id="UP000001307"/>
    </source>
</evidence>